<keyword evidence="11" id="KW-1185">Reference proteome</keyword>
<evidence type="ECO:0000256" key="1">
    <source>
        <dbReference type="ARBA" id="ARBA00004123"/>
    </source>
</evidence>
<comment type="subcellular location">
    <subcellularLocation>
        <location evidence="1">Nucleus</location>
    </subcellularLocation>
</comment>
<dbReference type="InterPro" id="IPR007219">
    <property type="entry name" value="XnlR_reg_dom"/>
</dbReference>
<dbReference type="PROSITE" id="PS00463">
    <property type="entry name" value="ZN2_CY6_FUNGAL_1"/>
    <property type="match status" value="1"/>
</dbReference>
<keyword evidence="2" id="KW-0479">Metal-binding</keyword>
<reference evidence="10 11" key="1">
    <citation type="submission" date="2024-01" db="EMBL/GenBank/DDBJ databases">
        <authorList>
            <person name="Allen C."/>
            <person name="Tagirdzhanova G."/>
        </authorList>
    </citation>
    <scope>NUCLEOTIDE SEQUENCE [LARGE SCALE GENOMIC DNA]</scope>
</reference>
<dbReference type="InterPro" id="IPR052202">
    <property type="entry name" value="Yeast_MetPath_Reg"/>
</dbReference>
<evidence type="ECO:0000256" key="8">
    <source>
        <dbReference type="SAM" id="MobiDB-lite"/>
    </source>
</evidence>
<keyword evidence="6" id="KW-0804">Transcription</keyword>
<dbReference type="SMART" id="SM00906">
    <property type="entry name" value="Fungal_trans"/>
    <property type="match status" value="1"/>
</dbReference>
<dbReference type="Proteomes" id="UP001642482">
    <property type="component" value="Unassembled WGS sequence"/>
</dbReference>
<sequence>MSEYTQTPLAGGSLPGSPATVVDAHNPRKRGRTACTRCKIRKQKCDEQLPVCSNCRRAGVEDCDKADVASQPLPIAYTRALEDRVAQLEMLLAEQAEHVRHSERGGKATRGDAMTTDVHRDKRVAVSDHRDRVPPTPIPVTPSVGTPDALSEVVGIISLGNFEAPAYVGPSAGLSLAVNLGEMVQATVWKKAIPEVGHAGSPTSSSTRNNGVRAMTKEEMVRYSIKEPPSDALGARLVHLYLAQPHARYPFLQPAELWALHRDQKEHSPTAAGLSPSQRYGIFKLYMVYAIGATLLQLTDKNLLDLSPERFYMTALQHMAAAREPRTVQNIEAMTLLVIYHLRSASGLGLWYMIGLAMRTCIDLGMHRKSHEQGLSPVAIQNRRRLFWTVYSLERVIAISLGRPLSLPDRHIDVALPDFEDGLHEAIFLFQLRRIESRIHHSVYRADKPLTALRPKLDVLYQQLEVWRASLGGDSPGRSHGEYLLLHYHRAVRMLIQPFLVLLPVTDPYFERCLAAAGNICQAHKRLHQNLQYGHSFIAVQTIFVAGATLLYGLWTQTHRVWSVTRADDLRACSLVLFVMSERAAWVRKYRDAFELLVGATMQKLRGSSTSDLSETVDMADMAAMAQQARVRVEQQPQEQHTSGLQHRQHSQERASTTEEIVTKATTADPSFEDEGDVWHLVKELANWIDQDPDPDPDQDNNAVWMPDFETLQNFPSIAPR</sequence>
<name>A0ABP0BC85_9PEZI</name>
<evidence type="ECO:0000256" key="3">
    <source>
        <dbReference type="ARBA" id="ARBA00022833"/>
    </source>
</evidence>
<dbReference type="InterPro" id="IPR001138">
    <property type="entry name" value="Zn2Cys6_DnaBD"/>
</dbReference>
<evidence type="ECO:0000256" key="6">
    <source>
        <dbReference type="ARBA" id="ARBA00023163"/>
    </source>
</evidence>
<keyword evidence="3" id="KW-0862">Zinc</keyword>
<feature type="region of interest" description="Disordered" evidence="8">
    <location>
        <begin position="1"/>
        <end position="25"/>
    </location>
</feature>
<dbReference type="Pfam" id="PF04082">
    <property type="entry name" value="Fungal_trans"/>
    <property type="match status" value="1"/>
</dbReference>
<accession>A0ABP0BC85</accession>
<dbReference type="PROSITE" id="PS50048">
    <property type="entry name" value="ZN2_CY6_FUNGAL_2"/>
    <property type="match status" value="1"/>
</dbReference>
<evidence type="ECO:0000313" key="10">
    <source>
        <dbReference type="EMBL" id="CAK7217174.1"/>
    </source>
</evidence>
<keyword evidence="7" id="KW-0539">Nucleus</keyword>
<evidence type="ECO:0000313" key="11">
    <source>
        <dbReference type="Proteomes" id="UP001642482"/>
    </source>
</evidence>
<dbReference type="Gene3D" id="4.10.240.10">
    <property type="entry name" value="Zn(2)-C6 fungal-type DNA-binding domain"/>
    <property type="match status" value="1"/>
</dbReference>
<dbReference type="Pfam" id="PF00172">
    <property type="entry name" value="Zn_clus"/>
    <property type="match status" value="1"/>
</dbReference>
<feature type="compositionally biased region" description="Basic and acidic residues" evidence="8">
    <location>
        <begin position="124"/>
        <end position="133"/>
    </location>
</feature>
<dbReference type="PANTHER" id="PTHR47782:SF12">
    <property type="entry name" value="ZN(II)2CYS6 TRANSCRIPTION FACTOR (EUROFUNG)"/>
    <property type="match status" value="1"/>
</dbReference>
<evidence type="ECO:0000256" key="4">
    <source>
        <dbReference type="ARBA" id="ARBA00023015"/>
    </source>
</evidence>
<feature type="domain" description="Zn(2)-C6 fungal-type" evidence="9">
    <location>
        <begin position="34"/>
        <end position="63"/>
    </location>
</feature>
<organism evidence="10 11">
    <name type="scientific">Sporothrix eucalyptigena</name>
    <dbReference type="NCBI Taxonomy" id="1812306"/>
    <lineage>
        <taxon>Eukaryota</taxon>
        <taxon>Fungi</taxon>
        <taxon>Dikarya</taxon>
        <taxon>Ascomycota</taxon>
        <taxon>Pezizomycotina</taxon>
        <taxon>Sordariomycetes</taxon>
        <taxon>Sordariomycetidae</taxon>
        <taxon>Ophiostomatales</taxon>
        <taxon>Ophiostomataceae</taxon>
        <taxon>Sporothrix</taxon>
    </lineage>
</organism>
<dbReference type="SUPFAM" id="SSF57701">
    <property type="entry name" value="Zn2/Cys6 DNA-binding domain"/>
    <property type="match status" value="1"/>
</dbReference>
<keyword evidence="5" id="KW-0238">DNA-binding</keyword>
<dbReference type="SMART" id="SM00066">
    <property type="entry name" value="GAL4"/>
    <property type="match status" value="1"/>
</dbReference>
<feature type="compositionally biased region" description="Low complexity" evidence="8">
    <location>
        <begin position="631"/>
        <end position="640"/>
    </location>
</feature>
<dbReference type="InterPro" id="IPR036864">
    <property type="entry name" value="Zn2-C6_fun-type_DNA-bd_sf"/>
</dbReference>
<protein>
    <recommendedName>
        <fullName evidence="9">Zn(2)-C6 fungal-type domain-containing protein</fullName>
    </recommendedName>
</protein>
<dbReference type="PANTHER" id="PTHR47782">
    <property type="entry name" value="ZN(II)2CYS6 TRANSCRIPTION FACTOR (EUROFUNG)-RELATED"/>
    <property type="match status" value="1"/>
</dbReference>
<evidence type="ECO:0000256" key="7">
    <source>
        <dbReference type="ARBA" id="ARBA00023242"/>
    </source>
</evidence>
<feature type="region of interest" description="Disordered" evidence="8">
    <location>
        <begin position="631"/>
        <end position="660"/>
    </location>
</feature>
<dbReference type="CDD" id="cd12148">
    <property type="entry name" value="fungal_TF_MHR"/>
    <property type="match status" value="1"/>
</dbReference>
<evidence type="ECO:0000259" key="9">
    <source>
        <dbReference type="PROSITE" id="PS50048"/>
    </source>
</evidence>
<gene>
    <name evidence="10" type="ORF">SEUCBS140593_003115</name>
</gene>
<dbReference type="CDD" id="cd00067">
    <property type="entry name" value="GAL4"/>
    <property type="match status" value="1"/>
</dbReference>
<feature type="region of interest" description="Disordered" evidence="8">
    <location>
        <begin position="124"/>
        <end position="144"/>
    </location>
</feature>
<evidence type="ECO:0000256" key="5">
    <source>
        <dbReference type="ARBA" id="ARBA00023125"/>
    </source>
</evidence>
<proteinExistence type="predicted"/>
<evidence type="ECO:0000256" key="2">
    <source>
        <dbReference type="ARBA" id="ARBA00022723"/>
    </source>
</evidence>
<dbReference type="EMBL" id="CAWUHD010000023">
    <property type="protein sequence ID" value="CAK7217174.1"/>
    <property type="molecule type" value="Genomic_DNA"/>
</dbReference>
<keyword evidence="4" id="KW-0805">Transcription regulation</keyword>
<comment type="caution">
    <text evidence="10">The sequence shown here is derived from an EMBL/GenBank/DDBJ whole genome shotgun (WGS) entry which is preliminary data.</text>
</comment>